<reference evidence="4" key="1">
    <citation type="submission" date="2022-11" db="UniProtKB">
        <authorList>
            <consortium name="WormBaseParasite"/>
        </authorList>
    </citation>
    <scope>IDENTIFICATION</scope>
</reference>
<dbReference type="PROSITE" id="PS50054">
    <property type="entry name" value="TYR_PHOSPHATASE_DUAL"/>
    <property type="match status" value="1"/>
</dbReference>
<dbReference type="WBParaSite" id="PDA_v2.g7001.t1">
    <property type="protein sequence ID" value="PDA_v2.g7001.t1"/>
    <property type="gene ID" value="PDA_v2.g7001"/>
</dbReference>
<dbReference type="Proteomes" id="UP000887578">
    <property type="component" value="Unplaced"/>
</dbReference>
<dbReference type="InterPro" id="IPR000340">
    <property type="entry name" value="Dual-sp_phosphatase_cat-dom"/>
</dbReference>
<dbReference type="PANTHER" id="PTHR46377:SF1">
    <property type="entry name" value="DUAL SPECIFICITY PROTEIN PHOSPHATASE 19"/>
    <property type="match status" value="1"/>
</dbReference>
<name>A0A914R6E5_9BILA</name>
<protein>
    <submittedName>
        <fullName evidence="4">Dual specificity phosphatase</fullName>
    </submittedName>
</protein>
<dbReference type="PANTHER" id="PTHR46377">
    <property type="entry name" value="DUAL SPECIFICITY PROTEIN PHOSPHATASE 19"/>
    <property type="match status" value="1"/>
</dbReference>
<dbReference type="InterPro" id="IPR020422">
    <property type="entry name" value="TYR_PHOSPHATASE_DUAL_dom"/>
</dbReference>
<dbReference type="GO" id="GO:0008579">
    <property type="term" value="F:JUN kinase phosphatase activity"/>
    <property type="evidence" value="ECO:0007669"/>
    <property type="project" value="TreeGrafter"/>
</dbReference>
<dbReference type="Pfam" id="PF00782">
    <property type="entry name" value="DSPc"/>
    <property type="match status" value="1"/>
</dbReference>
<proteinExistence type="predicted"/>
<evidence type="ECO:0000259" key="1">
    <source>
        <dbReference type="PROSITE" id="PS50054"/>
    </source>
</evidence>
<dbReference type="InterPro" id="IPR000387">
    <property type="entry name" value="Tyr_Pase_dom"/>
</dbReference>
<organism evidence="3 4">
    <name type="scientific">Panagrolaimus davidi</name>
    <dbReference type="NCBI Taxonomy" id="227884"/>
    <lineage>
        <taxon>Eukaryota</taxon>
        <taxon>Metazoa</taxon>
        <taxon>Ecdysozoa</taxon>
        <taxon>Nematoda</taxon>
        <taxon>Chromadorea</taxon>
        <taxon>Rhabditida</taxon>
        <taxon>Tylenchina</taxon>
        <taxon>Panagrolaimomorpha</taxon>
        <taxon>Panagrolaimoidea</taxon>
        <taxon>Panagrolaimidae</taxon>
        <taxon>Panagrolaimus</taxon>
    </lineage>
</organism>
<dbReference type="GO" id="GO:0005737">
    <property type="term" value="C:cytoplasm"/>
    <property type="evidence" value="ECO:0007669"/>
    <property type="project" value="TreeGrafter"/>
</dbReference>
<dbReference type="CDD" id="cd14498">
    <property type="entry name" value="DSP"/>
    <property type="match status" value="1"/>
</dbReference>
<dbReference type="PROSITE" id="PS50056">
    <property type="entry name" value="TYR_PHOSPHATASE_2"/>
    <property type="match status" value="1"/>
</dbReference>
<dbReference type="Gene3D" id="3.90.190.10">
    <property type="entry name" value="Protein tyrosine phosphatase superfamily"/>
    <property type="match status" value="1"/>
</dbReference>
<dbReference type="InterPro" id="IPR029021">
    <property type="entry name" value="Prot-tyrosine_phosphatase-like"/>
</dbReference>
<evidence type="ECO:0000313" key="4">
    <source>
        <dbReference type="WBParaSite" id="PDA_v2.g7001.t1"/>
    </source>
</evidence>
<accession>A0A914R6E5</accession>
<evidence type="ECO:0000313" key="3">
    <source>
        <dbReference type="Proteomes" id="UP000887578"/>
    </source>
</evidence>
<feature type="domain" description="Tyrosine specific protein phosphatases" evidence="2">
    <location>
        <begin position="153"/>
        <end position="210"/>
    </location>
</feature>
<dbReference type="SMART" id="SM00195">
    <property type="entry name" value="DSPc"/>
    <property type="match status" value="1"/>
</dbReference>
<evidence type="ECO:0000259" key="2">
    <source>
        <dbReference type="PROSITE" id="PS50056"/>
    </source>
</evidence>
<keyword evidence="3" id="KW-1185">Reference proteome</keyword>
<dbReference type="AlphaFoldDB" id="A0A914R6E5"/>
<dbReference type="SUPFAM" id="SSF52799">
    <property type="entry name" value="(Phosphotyrosine protein) phosphatases II"/>
    <property type="match status" value="1"/>
</dbReference>
<sequence>MDLLSKLKAAKNKLSKVDTIVTKPDGSQIIENRDESGTFHKAEDLADEIVEVVEVPEKEEESEVKVSRRRQKRVERLHRFGFVVDLKPDLEVALVANGVYTSSQDVAQDFKLLKENGITHIINCATGIQNLFKKHFIYFNLELLDEPSSKIKIHFKSTNEFITNAIANGGKVLIHCNAGISRSCTIAIAYVMWSEKKKYFDAFQQVKTARSACRPNDGFMRQLRDMTTNPELDFRIQNVHCETSLDIIDDFARRKYVGKPNDLKTPIIRMFGICENGI</sequence>
<feature type="domain" description="Tyrosine-protein phosphatase" evidence="1">
    <location>
        <begin position="91"/>
        <end position="232"/>
    </location>
</feature>